<dbReference type="AlphaFoldDB" id="A0A127Q7G1"/>
<evidence type="ECO:0000313" key="2">
    <source>
        <dbReference type="Proteomes" id="UP000074561"/>
    </source>
</evidence>
<organism evidence="1 2">
    <name type="scientific">Collimonas pratensis</name>
    <dbReference type="NCBI Taxonomy" id="279113"/>
    <lineage>
        <taxon>Bacteria</taxon>
        <taxon>Pseudomonadati</taxon>
        <taxon>Pseudomonadota</taxon>
        <taxon>Betaproteobacteria</taxon>
        <taxon>Burkholderiales</taxon>
        <taxon>Oxalobacteraceae</taxon>
        <taxon>Collimonas</taxon>
    </lineage>
</organism>
<dbReference type="EMBL" id="CP013234">
    <property type="protein sequence ID" value="AMP05765.1"/>
    <property type="molecule type" value="Genomic_DNA"/>
</dbReference>
<proteinExistence type="predicted"/>
<dbReference type="STRING" id="279113.CPter91_3439"/>
<protein>
    <submittedName>
        <fullName evidence="1">Uncharacterized protein</fullName>
    </submittedName>
</protein>
<sequence length="70" mass="7623">MQENFAIQPLISHCLQLCSKFAAPTVPVDGIEAIEAIGDRHIKIKVLCEDSAEIDFLLGMGLNGENLLVE</sequence>
<evidence type="ECO:0000313" key="1">
    <source>
        <dbReference type="EMBL" id="AMP05765.1"/>
    </source>
</evidence>
<reference evidence="1 2" key="1">
    <citation type="submission" date="2015-11" db="EMBL/GenBank/DDBJ databases">
        <title>Exploring the genomic traits of fungus-feeding bacterial genus Collimonas.</title>
        <authorList>
            <person name="Song C."/>
            <person name="Schmidt R."/>
            <person name="de Jager V."/>
            <person name="Krzyzanowska D."/>
            <person name="Jongedijk E."/>
            <person name="Cankar K."/>
            <person name="Beekwilder J."/>
            <person name="van Veen A."/>
            <person name="de Boer W."/>
            <person name="van Veen J.A."/>
            <person name="Garbeva P."/>
        </authorList>
    </citation>
    <scope>NUCLEOTIDE SEQUENCE [LARGE SCALE GENOMIC DNA]</scope>
    <source>
        <strain evidence="1 2">Ter91</strain>
    </source>
</reference>
<dbReference type="KEGG" id="cpra:CPter91_3439"/>
<dbReference type="Proteomes" id="UP000074561">
    <property type="component" value="Chromosome"/>
</dbReference>
<gene>
    <name evidence="1" type="ORF">CPter91_3439</name>
</gene>
<dbReference type="PATRIC" id="fig|279113.9.peg.3402"/>
<name>A0A127Q7G1_9BURK</name>
<accession>A0A127Q7G1</accession>